<evidence type="ECO:0000256" key="3">
    <source>
        <dbReference type="ARBA" id="ARBA00012000"/>
    </source>
</evidence>
<dbReference type="SUPFAM" id="SSF57884">
    <property type="entry name" value="Ada DNA repair protein, N-terminal domain (N-Ada 10)"/>
    <property type="match status" value="1"/>
</dbReference>
<dbReference type="SMART" id="SM00478">
    <property type="entry name" value="ENDO3c"/>
    <property type="match status" value="1"/>
</dbReference>
<keyword evidence="13" id="KW-0234">DNA repair</keyword>
<keyword evidence="11" id="KW-0010">Activator</keyword>
<comment type="cofactor">
    <cofactor evidence="2">
        <name>Zn(2+)</name>
        <dbReference type="ChEBI" id="CHEBI:29105"/>
    </cofactor>
</comment>
<evidence type="ECO:0000259" key="15">
    <source>
        <dbReference type="PROSITE" id="PS01124"/>
    </source>
</evidence>
<evidence type="ECO:0000256" key="2">
    <source>
        <dbReference type="ARBA" id="ARBA00001947"/>
    </source>
</evidence>
<evidence type="ECO:0000256" key="12">
    <source>
        <dbReference type="ARBA" id="ARBA00023163"/>
    </source>
</evidence>
<dbReference type="Pfam" id="PF12833">
    <property type="entry name" value="HTH_18"/>
    <property type="match status" value="1"/>
</dbReference>
<dbReference type="InterPro" id="IPR010316">
    <property type="entry name" value="AlkA_N"/>
</dbReference>
<dbReference type="SUPFAM" id="SSF46689">
    <property type="entry name" value="Homeodomain-like"/>
    <property type="match status" value="1"/>
</dbReference>
<evidence type="ECO:0000256" key="8">
    <source>
        <dbReference type="ARBA" id="ARBA00022833"/>
    </source>
</evidence>
<feature type="domain" description="HTH araC/xylS-type" evidence="15">
    <location>
        <begin position="95"/>
        <end position="193"/>
    </location>
</feature>
<keyword evidence="6" id="KW-0479">Metal-binding</keyword>
<protein>
    <recommendedName>
        <fullName evidence="3">DNA-3-methyladenine glycosylase II</fullName>
        <ecNumber evidence="3">3.2.2.21</ecNumber>
    </recommendedName>
</protein>
<keyword evidence="7" id="KW-0227">DNA damage</keyword>
<dbReference type="InterPro" id="IPR018062">
    <property type="entry name" value="HTH_AraC-typ_CS"/>
</dbReference>
<dbReference type="InterPro" id="IPR051912">
    <property type="entry name" value="Alkylbase_DNA_Glycosylase/TA"/>
</dbReference>
<dbReference type="InterPro" id="IPR018060">
    <property type="entry name" value="HTH_AraC"/>
</dbReference>
<dbReference type="PANTHER" id="PTHR43003:SF13">
    <property type="entry name" value="DNA-3-METHYLADENINE GLYCOSYLASE 2"/>
    <property type="match status" value="1"/>
</dbReference>
<feature type="compositionally biased region" description="Low complexity" evidence="14">
    <location>
        <begin position="536"/>
        <end position="554"/>
    </location>
</feature>
<dbReference type="Pfam" id="PF06029">
    <property type="entry name" value="AlkA_N"/>
    <property type="match status" value="1"/>
</dbReference>
<dbReference type="SUPFAM" id="SSF48150">
    <property type="entry name" value="DNA-glycosylase"/>
    <property type="match status" value="2"/>
</dbReference>
<keyword evidence="12" id="KW-0804">Transcription</keyword>
<dbReference type="SUPFAM" id="SSF55945">
    <property type="entry name" value="TATA-box binding protein-like"/>
    <property type="match status" value="1"/>
</dbReference>
<dbReference type="InterPro" id="IPR003265">
    <property type="entry name" value="HhH-GPD_domain"/>
</dbReference>
<reference evidence="16 17" key="1">
    <citation type="submission" date="2024-09" db="EMBL/GenBank/DDBJ databases">
        <title>The Natural Products Discovery Center: Release of the First 8490 Sequenced Strains for Exploring Actinobacteria Biosynthetic Diversity.</title>
        <authorList>
            <person name="Kalkreuter E."/>
            <person name="Kautsar S.A."/>
            <person name="Yang D."/>
            <person name="Bader C.D."/>
            <person name="Teijaro C.N."/>
            <person name="Fluegel L."/>
            <person name="Davis C.M."/>
            <person name="Simpson J.R."/>
            <person name="Lauterbach L."/>
            <person name="Steele A.D."/>
            <person name="Gui C."/>
            <person name="Meng S."/>
            <person name="Li G."/>
            <person name="Viehrig K."/>
            <person name="Ye F."/>
            <person name="Su P."/>
            <person name="Kiefer A.F."/>
            <person name="Nichols A."/>
            <person name="Cepeda A.J."/>
            <person name="Yan W."/>
            <person name="Fan B."/>
            <person name="Jiang Y."/>
            <person name="Adhikari A."/>
            <person name="Zheng C.-J."/>
            <person name="Schuster L."/>
            <person name="Cowan T.M."/>
            <person name="Smanski M.J."/>
            <person name="Chevrette M.G."/>
            <person name="De Carvalho L.P.S."/>
            <person name="Shen B."/>
        </authorList>
    </citation>
    <scope>NUCLEOTIDE SEQUENCE [LARGE SCALE GENOMIC DNA]</scope>
    <source>
        <strain evidence="16 17">NPDC060353</strain>
    </source>
</reference>
<dbReference type="PANTHER" id="PTHR43003">
    <property type="entry name" value="DNA-3-METHYLADENINE GLYCOSYLASE"/>
    <property type="match status" value="1"/>
</dbReference>
<comment type="caution">
    <text evidence="16">The sequence shown here is derived from an EMBL/GenBank/DDBJ whole genome shotgun (WGS) entry which is preliminary data.</text>
</comment>
<keyword evidence="5" id="KW-0808">Transferase</keyword>
<keyword evidence="10" id="KW-0238">DNA-binding</keyword>
<dbReference type="PROSITE" id="PS00041">
    <property type="entry name" value="HTH_ARAC_FAMILY_1"/>
    <property type="match status" value="1"/>
</dbReference>
<evidence type="ECO:0000256" key="7">
    <source>
        <dbReference type="ARBA" id="ARBA00022763"/>
    </source>
</evidence>
<dbReference type="Gene3D" id="3.40.10.10">
    <property type="entry name" value="DNA Methylphosphotriester Repair Domain"/>
    <property type="match status" value="1"/>
</dbReference>
<dbReference type="InterPro" id="IPR023170">
    <property type="entry name" value="HhH_base_excis_C"/>
</dbReference>
<dbReference type="InterPro" id="IPR009057">
    <property type="entry name" value="Homeodomain-like_sf"/>
</dbReference>
<dbReference type="Gene3D" id="1.10.340.30">
    <property type="entry name" value="Hypothetical protein, domain 2"/>
    <property type="match status" value="1"/>
</dbReference>
<evidence type="ECO:0000256" key="4">
    <source>
        <dbReference type="ARBA" id="ARBA00022603"/>
    </source>
</evidence>
<accession>A0ABW6GAU7</accession>
<feature type="region of interest" description="Disordered" evidence="14">
    <location>
        <begin position="536"/>
        <end position="580"/>
    </location>
</feature>
<evidence type="ECO:0000313" key="16">
    <source>
        <dbReference type="EMBL" id="MFD6796326.1"/>
    </source>
</evidence>
<dbReference type="InterPro" id="IPR004026">
    <property type="entry name" value="Ada_DNA_repair_Zn-bd"/>
</dbReference>
<dbReference type="EC" id="3.2.2.21" evidence="3"/>
<evidence type="ECO:0000256" key="1">
    <source>
        <dbReference type="ARBA" id="ARBA00000086"/>
    </source>
</evidence>
<dbReference type="SMART" id="SM00342">
    <property type="entry name" value="HTH_ARAC"/>
    <property type="match status" value="1"/>
</dbReference>
<evidence type="ECO:0000313" key="17">
    <source>
        <dbReference type="Proteomes" id="UP001598673"/>
    </source>
</evidence>
<dbReference type="InterPro" id="IPR035451">
    <property type="entry name" value="Ada-like_dom_sf"/>
</dbReference>
<organism evidence="16 17">
    <name type="scientific">Prauserella salsuginis</name>
    <dbReference type="NCBI Taxonomy" id="387889"/>
    <lineage>
        <taxon>Bacteria</taxon>
        <taxon>Bacillati</taxon>
        <taxon>Actinomycetota</taxon>
        <taxon>Actinomycetes</taxon>
        <taxon>Pseudonocardiales</taxon>
        <taxon>Pseudonocardiaceae</taxon>
        <taxon>Prauserella</taxon>
        <taxon>Prauserella salsuginis group</taxon>
    </lineage>
</organism>
<evidence type="ECO:0000256" key="13">
    <source>
        <dbReference type="ARBA" id="ARBA00023204"/>
    </source>
</evidence>
<feature type="compositionally biased region" description="Basic and acidic residues" evidence="14">
    <location>
        <begin position="382"/>
        <end position="391"/>
    </location>
</feature>
<dbReference type="Proteomes" id="UP001598673">
    <property type="component" value="Unassembled WGS sequence"/>
</dbReference>
<evidence type="ECO:0000256" key="6">
    <source>
        <dbReference type="ARBA" id="ARBA00022723"/>
    </source>
</evidence>
<dbReference type="Gene3D" id="3.30.310.20">
    <property type="entry name" value="DNA-3-methyladenine glycosylase AlkA, N-terminal domain"/>
    <property type="match status" value="1"/>
</dbReference>
<gene>
    <name evidence="16" type="ORF">ACFWGY_23630</name>
</gene>
<name>A0ABW6GAU7_9PSEU</name>
<sequence>MTETATTGIWHDTDRCYAAVSSRDARFDGRFITGVRTTGIYCRPSCPAITPKRGNVEFFATAAAAQARGFRACRRCLPDAVPGSPDWNVRADLAGRAMRLIAEGTVEREGVPGLARRLGYSERQLGRVLTAELGAGPLALARAHRAHAARLLIERSAMPLTDVAFAAGFASVRQFNDTIRAVFGLTPSDLRTRATSRQVGDTGTPAPVSGATLTLRLPLRPPFDGDGLLSFLAARAVTGVESATPARYTRTLRLPHGPGRITVEPATATAATETAHVPCELWLTDVRDLAGGVARVRRLLDLDADPVAVDDALRRDDALAPLVAARPGIRVPGAVDGPELVLRTMLGQQVSVAAARTAASRLAAELGENLPGETLPGDALTGDDRSGHDPAGDDPADGQGGTALLFPTASAVAEHATDVLRGPRTRIEAIRTVAGALASGDLDVHAGRDPDELRRDLLAQPGIGPWTADYVVMRALGRPDVLLDGDLALRTGSAAAGIDPAELPERALAWRPWRSYAGMHLWRSAATADRAVAPNDAANDAAANRTSAATLNARQDNRHRHTPRHLDRTRPVTDVQEGTP</sequence>
<proteinExistence type="predicted"/>
<keyword evidence="17" id="KW-1185">Reference proteome</keyword>
<evidence type="ECO:0000256" key="11">
    <source>
        <dbReference type="ARBA" id="ARBA00023159"/>
    </source>
</evidence>
<evidence type="ECO:0000256" key="9">
    <source>
        <dbReference type="ARBA" id="ARBA00023015"/>
    </source>
</evidence>
<dbReference type="InterPro" id="IPR011257">
    <property type="entry name" value="DNA_glycosylase"/>
</dbReference>
<keyword evidence="9" id="KW-0805">Transcription regulation</keyword>
<comment type="catalytic activity">
    <reaction evidence="1">
        <text>Hydrolysis of alkylated DNA, releasing 3-methyladenine, 3-methylguanine, 7-methylguanine and 7-methyladenine.</text>
        <dbReference type="EC" id="3.2.2.21"/>
    </reaction>
</comment>
<feature type="region of interest" description="Disordered" evidence="14">
    <location>
        <begin position="367"/>
        <end position="403"/>
    </location>
</feature>
<dbReference type="Gene3D" id="1.10.1670.10">
    <property type="entry name" value="Helix-hairpin-Helix base-excision DNA repair enzymes (C-terminal)"/>
    <property type="match status" value="1"/>
</dbReference>
<dbReference type="InterPro" id="IPR037046">
    <property type="entry name" value="AlkA_N_sf"/>
</dbReference>
<dbReference type="Pfam" id="PF02805">
    <property type="entry name" value="Ada_Zn_binding"/>
    <property type="match status" value="1"/>
</dbReference>
<dbReference type="RefSeq" id="WP_307877104.1">
    <property type="nucleotide sequence ID" value="NZ_JANBBF010000014.1"/>
</dbReference>
<evidence type="ECO:0000256" key="10">
    <source>
        <dbReference type="ARBA" id="ARBA00023125"/>
    </source>
</evidence>
<dbReference type="CDD" id="cd00056">
    <property type="entry name" value="ENDO3c"/>
    <property type="match status" value="1"/>
</dbReference>
<keyword evidence="8" id="KW-0862">Zinc</keyword>
<keyword evidence="4" id="KW-0489">Methyltransferase</keyword>
<dbReference type="Gene3D" id="1.10.10.60">
    <property type="entry name" value="Homeodomain-like"/>
    <property type="match status" value="1"/>
</dbReference>
<evidence type="ECO:0000256" key="5">
    <source>
        <dbReference type="ARBA" id="ARBA00022679"/>
    </source>
</evidence>
<dbReference type="SMART" id="SM01009">
    <property type="entry name" value="AlkA_N"/>
    <property type="match status" value="1"/>
</dbReference>
<evidence type="ECO:0000256" key="14">
    <source>
        <dbReference type="SAM" id="MobiDB-lite"/>
    </source>
</evidence>
<dbReference type="PROSITE" id="PS01124">
    <property type="entry name" value="HTH_ARAC_FAMILY_2"/>
    <property type="match status" value="1"/>
</dbReference>
<dbReference type="EMBL" id="JBHXCV010000020">
    <property type="protein sequence ID" value="MFD6796326.1"/>
    <property type="molecule type" value="Genomic_DNA"/>
</dbReference>